<evidence type="ECO:0000313" key="3">
    <source>
        <dbReference type="Proteomes" id="UP001158067"/>
    </source>
</evidence>
<reference evidence="2 3" key="1">
    <citation type="submission" date="2017-05" db="EMBL/GenBank/DDBJ databases">
        <authorList>
            <person name="Varghese N."/>
            <person name="Submissions S."/>
        </authorList>
    </citation>
    <scope>NUCLEOTIDE SEQUENCE [LARGE SCALE GENOMIC DNA]</scope>
    <source>
        <strain evidence="2 3">DSM 25457</strain>
    </source>
</reference>
<dbReference type="Pfam" id="PF04069">
    <property type="entry name" value="OpuAC"/>
    <property type="match status" value="1"/>
</dbReference>
<sequence length="67" mass="7453">MSKQIVIGVTNLSFHHVTGSLVDQVLTEVGFDAERVYSTHETNFKKLKSGEVDMLASTWLQSNPLFA</sequence>
<dbReference type="Proteomes" id="UP001158067">
    <property type="component" value="Unassembled WGS sequence"/>
</dbReference>
<protein>
    <submittedName>
        <fullName evidence="2">Substrate binding domain of ABC-type glycine betaine transport system</fullName>
    </submittedName>
</protein>
<dbReference type="SUPFAM" id="SSF53850">
    <property type="entry name" value="Periplasmic binding protein-like II"/>
    <property type="match status" value="1"/>
</dbReference>
<dbReference type="EMBL" id="FXUG01000001">
    <property type="protein sequence ID" value="SMP43059.1"/>
    <property type="molecule type" value="Genomic_DNA"/>
</dbReference>
<gene>
    <name evidence="2" type="ORF">SAMN06265222_101890</name>
</gene>
<evidence type="ECO:0000259" key="1">
    <source>
        <dbReference type="Pfam" id="PF04069"/>
    </source>
</evidence>
<keyword evidence="3" id="KW-1185">Reference proteome</keyword>
<feature type="domain" description="ABC-type glycine betaine transport system substrate-binding" evidence="1">
    <location>
        <begin position="3"/>
        <end position="61"/>
    </location>
</feature>
<evidence type="ECO:0000313" key="2">
    <source>
        <dbReference type="EMBL" id="SMP43059.1"/>
    </source>
</evidence>
<proteinExistence type="predicted"/>
<name>A0ABY1PQV5_9BACT</name>
<accession>A0ABY1PQV5</accession>
<organism evidence="2 3">
    <name type="scientific">Neorhodopirellula lusitana</name>
    <dbReference type="NCBI Taxonomy" id="445327"/>
    <lineage>
        <taxon>Bacteria</taxon>
        <taxon>Pseudomonadati</taxon>
        <taxon>Planctomycetota</taxon>
        <taxon>Planctomycetia</taxon>
        <taxon>Pirellulales</taxon>
        <taxon>Pirellulaceae</taxon>
        <taxon>Neorhodopirellula</taxon>
    </lineage>
</organism>
<dbReference type="InterPro" id="IPR007210">
    <property type="entry name" value="ABC_Gly_betaine_transp_sub-bd"/>
</dbReference>
<dbReference type="RefSeq" id="WP_283431061.1">
    <property type="nucleotide sequence ID" value="NZ_FXUG01000001.1"/>
</dbReference>
<comment type="caution">
    <text evidence="2">The sequence shown here is derived from an EMBL/GenBank/DDBJ whole genome shotgun (WGS) entry which is preliminary data.</text>
</comment>